<dbReference type="AlphaFoldDB" id="A0A4R9BM72"/>
<evidence type="ECO:0000313" key="5">
    <source>
        <dbReference type="EMBL" id="TFD87247.1"/>
    </source>
</evidence>
<evidence type="ECO:0000256" key="3">
    <source>
        <dbReference type="ARBA" id="ARBA00023004"/>
    </source>
</evidence>
<dbReference type="Pfam" id="PF08007">
    <property type="entry name" value="JmjC_2"/>
    <property type="match status" value="1"/>
</dbReference>
<reference evidence="5 6" key="1">
    <citation type="submission" date="2019-03" db="EMBL/GenBank/DDBJ databases">
        <title>Genomics of glacier-inhabiting Cryobacterium strains.</title>
        <authorList>
            <person name="Liu Q."/>
            <person name="Xin Y.-H."/>
        </authorList>
    </citation>
    <scope>NUCLEOTIDE SEQUENCE [LARGE SCALE GENOMIC DNA]</scope>
    <source>
        <strain evidence="5 6">Sr59</strain>
    </source>
</reference>
<keyword evidence="2" id="KW-0479">Metal-binding</keyword>
<accession>A0A4R9BM72</accession>
<dbReference type="PANTHER" id="PTHR13096">
    <property type="entry name" value="MINA53 MYC INDUCED NUCLEAR ANTIGEN"/>
    <property type="match status" value="1"/>
</dbReference>
<comment type="caution">
    <text evidence="5">The sequence shown here is derived from an EMBL/GenBank/DDBJ whole genome shotgun (WGS) entry which is preliminary data.</text>
</comment>
<dbReference type="GO" id="GO:0046872">
    <property type="term" value="F:metal ion binding"/>
    <property type="evidence" value="ECO:0007669"/>
    <property type="project" value="UniProtKB-KW"/>
</dbReference>
<sequence length="422" mass="45223">MTSEGRGTRDRPALARLLAVSPDTFAADNWDRQPLFTRAAALPSHFDDLFTAEAVDELVTHRGLRTPFVRMAREGTVLDPGRYTAPGGLGAEIGDQVSADKVLDEFSGGATLVLQGLHRTWPPLADFTRQLITDLGHPVQVNAYITPASARGFDPHYDVHDVFVLQITGEKRWRIHPPVHPQPLRDQPWTDHRRAVELQAQADPAIDEVFRPGDVLYLPRGWIHSATALGGTSIHLTLGVAALTRHDVLREAIAQAAVDTSLRSALPLGIDLTDAATVGALLADVVQDLARYTAGDDTGDDKTAQARSQAQAVSGRLARRVRPGAEPIAPLATTAAAAALHEVTTVSLRRGLDARLRQGLDQADVALLLPGKTVTLPAEATDALTQILSGHTLQAGDLTGLDPASSLVVARRLVREGVLVVR</sequence>
<dbReference type="EMBL" id="SOHM01000031">
    <property type="protein sequence ID" value="TFD87247.1"/>
    <property type="molecule type" value="Genomic_DNA"/>
</dbReference>
<dbReference type="Proteomes" id="UP000298468">
    <property type="component" value="Unassembled WGS sequence"/>
</dbReference>
<gene>
    <name evidence="5" type="ORF">E3T61_15595</name>
</gene>
<comment type="cofactor">
    <cofactor evidence="1">
        <name>Fe(2+)</name>
        <dbReference type="ChEBI" id="CHEBI:29033"/>
    </cofactor>
</comment>
<organism evidence="5 6">
    <name type="scientific">Cryobacterium lactosi</name>
    <dbReference type="NCBI Taxonomy" id="1259202"/>
    <lineage>
        <taxon>Bacteria</taxon>
        <taxon>Bacillati</taxon>
        <taxon>Actinomycetota</taxon>
        <taxon>Actinomycetes</taxon>
        <taxon>Micrococcales</taxon>
        <taxon>Microbacteriaceae</taxon>
        <taxon>Cryobacterium</taxon>
    </lineage>
</organism>
<evidence type="ECO:0000259" key="4">
    <source>
        <dbReference type="PROSITE" id="PS51184"/>
    </source>
</evidence>
<dbReference type="RefSeq" id="WP_134641729.1">
    <property type="nucleotide sequence ID" value="NZ_SOHM01000031.1"/>
</dbReference>
<dbReference type="GO" id="GO:0051864">
    <property type="term" value="F:histone H3K36 demethylase activity"/>
    <property type="evidence" value="ECO:0007669"/>
    <property type="project" value="TreeGrafter"/>
</dbReference>
<evidence type="ECO:0000313" key="6">
    <source>
        <dbReference type="Proteomes" id="UP000298468"/>
    </source>
</evidence>
<dbReference type="PROSITE" id="PS51184">
    <property type="entry name" value="JMJC"/>
    <property type="match status" value="1"/>
</dbReference>
<keyword evidence="3" id="KW-0408">Iron</keyword>
<dbReference type="GO" id="GO:0032453">
    <property type="term" value="F:histone H3K4 demethylase activity"/>
    <property type="evidence" value="ECO:0007669"/>
    <property type="project" value="TreeGrafter"/>
</dbReference>
<dbReference type="SUPFAM" id="SSF51197">
    <property type="entry name" value="Clavaminate synthase-like"/>
    <property type="match status" value="1"/>
</dbReference>
<proteinExistence type="predicted"/>
<dbReference type="PANTHER" id="PTHR13096:SF9">
    <property type="entry name" value="BIFUNCTIONAL LYSINE-SPECIFIC DEMETHYLASE AND HISTIDYL-HYDROXYLASE"/>
    <property type="match status" value="1"/>
</dbReference>
<dbReference type="SMART" id="SM00558">
    <property type="entry name" value="JmjC"/>
    <property type="match status" value="1"/>
</dbReference>
<evidence type="ECO:0000256" key="2">
    <source>
        <dbReference type="ARBA" id="ARBA00022723"/>
    </source>
</evidence>
<dbReference type="Gene3D" id="2.60.120.650">
    <property type="entry name" value="Cupin"/>
    <property type="match status" value="1"/>
</dbReference>
<dbReference type="OrthoDB" id="9764016at2"/>
<keyword evidence="6" id="KW-1185">Reference proteome</keyword>
<evidence type="ECO:0000256" key="1">
    <source>
        <dbReference type="ARBA" id="ARBA00001954"/>
    </source>
</evidence>
<dbReference type="InterPro" id="IPR003347">
    <property type="entry name" value="JmjC_dom"/>
</dbReference>
<name>A0A4R9BM72_9MICO</name>
<protein>
    <submittedName>
        <fullName evidence="5">Cupin</fullName>
    </submittedName>
</protein>
<feature type="domain" description="JmjC" evidence="4">
    <location>
        <begin position="110"/>
        <end position="257"/>
    </location>
</feature>
<dbReference type="InterPro" id="IPR039994">
    <property type="entry name" value="NO66-like"/>
</dbReference>